<reference evidence="3 4" key="1">
    <citation type="journal article" date="2018" name="Evol. Lett.">
        <title>Horizontal gene cluster transfer increased hallucinogenic mushroom diversity.</title>
        <authorList>
            <person name="Reynolds H.T."/>
            <person name="Vijayakumar V."/>
            <person name="Gluck-Thaler E."/>
            <person name="Korotkin H.B."/>
            <person name="Matheny P.B."/>
            <person name="Slot J.C."/>
        </authorList>
    </citation>
    <scope>NUCLEOTIDE SEQUENCE [LARGE SCALE GENOMIC DNA]</scope>
    <source>
        <strain evidence="3 4">2631</strain>
    </source>
</reference>
<evidence type="ECO:0000313" key="3">
    <source>
        <dbReference type="EMBL" id="PPQ84135.1"/>
    </source>
</evidence>
<dbReference type="EMBL" id="NHYD01002926">
    <property type="protein sequence ID" value="PPQ84135.1"/>
    <property type="molecule type" value="Genomic_DNA"/>
</dbReference>
<name>A0A409X028_PSICY</name>
<evidence type="ECO:0000256" key="1">
    <source>
        <dbReference type="SAM" id="MobiDB-lite"/>
    </source>
</evidence>
<feature type="compositionally biased region" description="Basic and acidic residues" evidence="1">
    <location>
        <begin position="401"/>
        <end position="416"/>
    </location>
</feature>
<sequence>MVPKTAHLPIREHNDNTMSLTILSSPPLGSDAPFSTPTPSVSPNPTNPDGMDDGGLQQRGANYFFGFLITFVVLLLVFVACGIGSRRRLLAGRQRAGGVFGLDGVGGGGGRGTVPWTALGSDGYGGVRYKLPELYEKSFVPGYSGNNIYVDGKESEKVPYYSEDIGAWRYMAPLSVALCRQRPTAVKESPEGDASVHDSQARHRGSGVQPDVEAQVPVPLPESELGTTRTDSPIQGHVQASQDYNPNVNTNTISQTRLPPPSQQQPHQPPPQQQQQQQPEETTSSSRRDPHPRGHALSLSSWLRPHPTLAFPSHQNPSHNHPPHNPQLHRQTRRSNNNNRKDDEKLGPPEALQIAVMIVMPQAPQAGSSSSSSSSSSFSRNGAAVAPTRGSVFTIGDDKDESSRFDEDEGVKKRMSESGAGSLSPPSLPPSLPGYEVEHKGAGYPDSGIGIGIGGAGLEQQHQSQRQQPLRMPEYQIGVATVPWQAELFVT</sequence>
<accession>A0A409X028</accession>
<proteinExistence type="predicted"/>
<dbReference type="AlphaFoldDB" id="A0A409X028"/>
<feature type="compositionally biased region" description="Basic and acidic residues" evidence="1">
    <location>
        <begin position="188"/>
        <end position="201"/>
    </location>
</feature>
<feature type="compositionally biased region" description="Polar residues" evidence="1">
    <location>
        <begin position="225"/>
        <end position="257"/>
    </location>
</feature>
<feature type="region of interest" description="Disordered" evidence="1">
    <location>
        <begin position="185"/>
        <end position="346"/>
    </location>
</feature>
<keyword evidence="2" id="KW-1133">Transmembrane helix</keyword>
<gene>
    <name evidence="3" type="ORF">CVT25_003346</name>
</gene>
<feature type="region of interest" description="Disordered" evidence="1">
    <location>
        <begin position="363"/>
        <end position="470"/>
    </location>
</feature>
<organism evidence="3 4">
    <name type="scientific">Psilocybe cyanescens</name>
    <dbReference type="NCBI Taxonomy" id="93625"/>
    <lineage>
        <taxon>Eukaryota</taxon>
        <taxon>Fungi</taxon>
        <taxon>Dikarya</taxon>
        <taxon>Basidiomycota</taxon>
        <taxon>Agaricomycotina</taxon>
        <taxon>Agaricomycetes</taxon>
        <taxon>Agaricomycetidae</taxon>
        <taxon>Agaricales</taxon>
        <taxon>Agaricineae</taxon>
        <taxon>Strophariaceae</taxon>
        <taxon>Psilocybe</taxon>
    </lineage>
</organism>
<feature type="region of interest" description="Disordered" evidence="1">
    <location>
        <begin position="28"/>
        <end position="55"/>
    </location>
</feature>
<evidence type="ECO:0000256" key="2">
    <source>
        <dbReference type="SAM" id="Phobius"/>
    </source>
</evidence>
<feature type="compositionally biased region" description="Low complexity" evidence="1">
    <location>
        <begin position="368"/>
        <end position="379"/>
    </location>
</feature>
<keyword evidence="2" id="KW-0472">Membrane</keyword>
<protein>
    <submittedName>
        <fullName evidence="3">Uncharacterized protein</fullName>
    </submittedName>
</protein>
<feature type="compositionally biased region" description="Pro residues" evidence="1">
    <location>
        <begin position="258"/>
        <end position="272"/>
    </location>
</feature>
<comment type="caution">
    <text evidence="3">The sequence shown here is derived from an EMBL/GenBank/DDBJ whole genome shotgun (WGS) entry which is preliminary data.</text>
</comment>
<evidence type="ECO:0000313" key="4">
    <source>
        <dbReference type="Proteomes" id="UP000283269"/>
    </source>
</evidence>
<dbReference type="Proteomes" id="UP000283269">
    <property type="component" value="Unassembled WGS sequence"/>
</dbReference>
<dbReference type="OrthoDB" id="10682697at2759"/>
<feature type="transmembrane region" description="Helical" evidence="2">
    <location>
        <begin position="63"/>
        <end position="85"/>
    </location>
</feature>
<keyword evidence="2" id="KW-0812">Transmembrane</keyword>
<dbReference type="InParanoid" id="A0A409X028"/>
<keyword evidence="4" id="KW-1185">Reference proteome</keyword>